<dbReference type="Proteomes" id="UP000053105">
    <property type="component" value="Unassembled WGS sequence"/>
</dbReference>
<organism evidence="1 2">
    <name type="scientific">Melipona quadrifasciata</name>
    <dbReference type="NCBI Taxonomy" id="166423"/>
    <lineage>
        <taxon>Eukaryota</taxon>
        <taxon>Metazoa</taxon>
        <taxon>Ecdysozoa</taxon>
        <taxon>Arthropoda</taxon>
        <taxon>Hexapoda</taxon>
        <taxon>Insecta</taxon>
        <taxon>Pterygota</taxon>
        <taxon>Neoptera</taxon>
        <taxon>Endopterygota</taxon>
        <taxon>Hymenoptera</taxon>
        <taxon>Apocrita</taxon>
        <taxon>Aculeata</taxon>
        <taxon>Apoidea</taxon>
        <taxon>Anthophila</taxon>
        <taxon>Apidae</taxon>
        <taxon>Melipona</taxon>
    </lineage>
</organism>
<accession>A0A0N0U4C0</accession>
<protein>
    <submittedName>
        <fullName evidence="1">Uncharacterized protein</fullName>
    </submittedName>
</protein>
<dbReference type="AlphaFoldDB" id="A0A0N0U4C0"/>
<keyword evidence="2" id="KW-1185">Reference proteome</keyword>
<evidence type="ECO:0000313" key="2">
    <source>
        <dbReference type="Proteomes" id="UP000053105"/>
    </source>
</evidence>
<dbReference type="EMBL" id="KQ435827">
    <property type="protein sequence ID" value="KOX71928.1"/>
    <property type="molecule type" value="Genomic_DNA"/>
</dbReference>
<name>A0A0N0U4C0_9HYME</name>
<gene>
    <name evidence="1" type="ORF">WN51_03205</name>
</gene>
<sequence length="107" mass="12899">MAVVGGMKKYDIVIESVIMNISRYDENELRENIWPPTFNGTSTTFLSYPNDSMYNDFGKNYVIDISHSWKCIKRIHHLLWQIKYKAEFRIMIFIIYQNMVQVFKYTR</sequence>
<evidence type="ECO:0000313" key="1">
    <source>
        <dbReference type="EMBL" id="KOX71928.1"/>
    </source>
</evidence>
<reference evidence="1 2" key="1">
    <citation type="submission" date="2015-07" db="EMBL/GenBank/DDBJ databases">
        <title>The genome of Melipona quadrifasciata.</title>
        <authorList>
            <person name="Pan H."/>
            <person name="Kapheim K."/>
        </authorList>
    </citation>
    <scope>NUCLEOTIDE SEQUENCE [LARGE SCALE GENOMIC DNA]</scope>
    <source>
        <strain evidence="1">0111107301</strain>
        <tissue evidence="1">Whole body</tissue>
    </source>
</reference>
<proteinExistence type="predicted"/>